<dbReference type="PANTHER" id="PTHR46784:SF1">
    <property type="entry name" value="KILLER CELL LECTIN-LIKE RECEPTOR SUBFAMILY B MEMBER 1"/>
    <property type="match status" value="1"/>
</dbReference>
<evidence type="ECO:0000256" key="3">
    <source>
        <dbReference type="SAM" id="SignalP"/>
    </source>
</evidence>
<dbReference type="CDD" id="cd00037">
    <property type="entry name" value="CLECT"/>
    <property type="match status" value="1"/>
</dbReference>
<sequence length="244" mass="27509">MTLRLHGVFFSFTLFSLLLQVLGQTDNCPTVPHIFSGGKCFYVYQTYKLWDEAKVECERLNSSLAEFESREQPISIYSKVYPYSYWIGMYDFKSERSWVWISDNKTVNMTYWSDTPENLSNDPCGYVYSYGSPSISVKNCTTKKYYICMSLPTTEESITTITSTTEAPATTTTTSSNETSSISSQLSTYSSSQILTTSLATTMSTVTNTNSRIGNIFETTTQCRGMMLKALPILLSLNLVIFVI</sequence>
<dbReference type="SMART" id="SM00034">
    <property type="entry name" value="CLECT"/>
    <property type="match status" value="1"/>
</dbReference>
<dbReference type="PANTHER" id="PTHR46784">
    <property type="entry name" value="KILLER CELL LECTIN-LIKE RECEPTOR SUBFAMILY B MEMBER 1"/>
    <property type="match status" value="1"/>
</dbReference>
<dbReference type="GO" id="GO:0038023">
    <property type="term" value="F:signaling receptor activity"/>
    <property type="evidence" value="ECO:0007669"/>
    <property type="project" value="TreeGrafter"/>
</dbReference>
<dbReference type="GO" id="GO:0005886">
    <property type="term" value="C:plasma membrane"/>
    <property type="evidence" value="ECO:0007669"/>
    <property type="project" value="TreeGrafter"/>
</dbReference>
<name>A0A9W3AAN4_BIOGL</name>
<evidence type="ECO:0000313" key="5">
    <source>
        <dbReference type="Proteomes" id="UP001165740"/>
    </source>
</evidence>
<gene>
    <name evidence="6" type="primary">LOC106071012</name>
</gene>
<dbReference type="Proteomes" id="UP001165740">
    <property type="component" value="Chromosome 5"/>
</dbReference>
<evidence type="ECO:0000259" key="4">
    <source>
        <dbReference type="PROSITE" id="PS50041"/>
    </source>
</evidence>
<keyword evidence="1" id="KW-0472">Membrane</keyword>
<accession>A0A9W3AAN4</accession>
<keyword evidence="5" id="KW-1185">Reference proteome</keyword>
<feature type="chain" id="PRO_5040922630" evidence="3">
    <location>
        <begin position="24"/>
        <end position="244"/>
    </location>
</feature>
<keyword evidence="1" id="KW-1133">Transmembrane helix</keyword>
<proteinExistence type="predicted"/>
<keyword evidence="1" id="KW-0812">Transmembrane</keyword>
<dbReference type="InterPro" id="IPR016187">
    <property type="entry name" value="CTDL_fold"/>
</dbReference>
<dbReference type="GO" id="GO:0009986">
    <property type="term" value="C:cell surface"/>
    <property type="evidence" value="ECO:0007669"/>
    <property type="project" value="TreeGrafter"/>
</dbReference>
<dbReference type="InterPro" id="IPR051527">
    <property type="entry name" value="KLR_subfamily_B"/>
</dbReference>
<protein>
    <submittedName>
        <fullName evidence="6">C-type lectin domain family 9 member A-like isoform X3</fullName>
    </submittedName>
</protein>
<reference evidence="6" key="1">
    <citation type="submission" date="2025-08" db="UniProtKB">
        <authorList>
            <consortium name="RefSeq"/>
        </authorList>
    </citation>
    <scope>IDENTIFICATION</scope>
</reference>
<dbReference type="GeneID" id="106071012"/>
<evidence type="ECO:0000256" key="1">
    <source>
        <dbReference type="ARBA" id="ARBA00022989"/>
    </source>
</evidence>
<dbReference type="AlphaFoldDB" id="A0A9W3AAN4"/>
<dbReference type="Pfam" id="PF00059">
    <property type="entry name" value="Lectin_C"/>
    <property type="match status" value="1"/>
</dbReference>
<dbReference type="InterPro" id="IPR001304">
    <property type="entry name" value="C-type_lectin-like"/>
</dbReference>
<dbReference type="SUPFAM" id="SSF56436">
    <property type="entry name" value="C-type lectin-like"/>
    <property type="match status" value="1"/>
</dbReference>
<feature type="domain" description="C-type lectin" evidence="4">
    <location>
        <begin position="36"/>
        <end position="149"/>
    </location>
</feature>
<organism evidence="5 6">
    <name type="scientific">Biomphalaria glabrata</name>
    <name type="common">Bloodfluke planorb</name>
    <name type="synonym">Freshwater snail</name>
    <dbReference type="NCBI Taxonomy" id="6526"/>
    <lineage>
        <taxon>Eukaryota</taxon>
        <taxon>Metazoa</taxon>
        <taxon>Spiralia</taxon>
        <taxon>Lophotrochozoa</taxon>
        <taxon>Mollusca</taxon>
        <taxon>Gastropoda</taxon>
        <taxon>Heterobranchia</taxon>
        <taxon>Euthyneura</taxon>
        <taxon>Panpulmonata</taxon>
        <taxon>Hygrophila</taxon>
        <taxon>Lymnaeoidea</taxon>
        <taxon>Planorbidae</taxon>
        <taxon>Biomphalaria</taxon>
    </lineage>
</organism>
<feature type="signal peptide" evidence="3">
    <location>
        <begin position="1"/>
        <end position="23"/>
    </location>
</feature>
<evidence type="ECO:0000256" key="2">
    <source>
        <dbReference type="ARBA" id="ARBA00023157"/>
    </source>
</evidence>
<dbReference type="Gene3D" id="3.10.100.10">
    <property type="entry name" value="Mannose-Binding Protein A, subunit A"/>
    <property type="match status" value="1"/>
</dbReference>
<keyword evidence="3" id="KW-0732">Signal</keyword>
<dbReference type="PROSITE" id="PS50041">
    <property type="entry name" value="C_TYPE_LECTIN_2"/>
    <property type="match status" value="1"/>
</dbReference>
<evidence type="ECO:0000313" key="6">
    <source>
        <dbReference type="RefSeq" id="XP_055884218.1"/>
    </source>
</evidence>
<dbReference type="InterPro" id="IPR016186">
    <property type="entry name" value="C-type_lectin-like/link_sf"/>
</dbReference>
<keyword evidence="2" id="KW-1015">Disulfide bond</keyword>
<dbReference type="RefSeq" id="XP_055884218.1">
    <property type="nucleotide sequence ID" value="XM_056028243.1"/>
</dbReference>